<reference evidence="1" key="1">
    <citation type="journal article" date="2015" name="Nature">
        <title>Complex archaea that bridge the gap between prokaryotes and eukaryotes.</title>
        <authorList>
            <person name="Spang A."/>
            <person name="Saw J.H."/>
            <person name="Jorgensen S.L."/>
            <person name="Zaremba-Niedzwiedzka K."/>
            <person name="Martijn J."/>
            <person name="Lind A.E."/>
            <person name="van Eijk R."/>
            <person name="Schleper C."/>
            <person name="Guy L."/>
            <person name="Ettema T.J."/>
        </authorList>
    </citation>
    <scope>NUCLEOTIDE SEQUENCE</scope>
</reference>
<sequence length="225" mass="24818">MALTVQNVVDDVSFELRKGLLDGTSGSGDDFNLIVRWIDQVQKDLLHTSIYRHALRNTEDVTSVAGTLSYLLTAIDIRRMEAVFDQKSLTFLSPIELLFPPSSLSDPPDLPRSARPVSTVADLRAGSLTPRFYRLSTVVSSGTNAHTLHLFPSPKAAENAGTVTVYYIKHVATVATAAAQIPSGEDMRDAMVAGVLARAYNYLYLDDKTAQWEAIYERRKRGETI</sequence>
<proteinExistence type="predicted"/>
<comment type="caution">
    <text evidence="1">The sequence shown here is derived from an EMBL/GenBank/DDBJ whole genome shotgun (WGS) entry which is preliminary data.</text>
</comment>
<dbReference type="InterPro" id="IPR056209">
    <property type="entry name" value="SU10_adaptor"/>
</dbReference>
<dbReference type="Pfam" id="PF24175">
    <property type="entry name" value="SU10_adaptor"/>
    <property type="match status" value="1"/>
</dbReference>
<gene>
    <name evidence="1" type="ORF">LCGC14_1636210</name>
</gene>
<accession>A0A0F9I152</accession>
<dbReference type="EMBL" id="LAZR01013568">
    <property type="protein sequence ID" value="KKM21361.1"/>
    <property type="molecule type" value="Genomic_DNA"/>
</dbReference>
<dbReference type="AlphaFoldDB" id="A0A0F9I152"/>
<protein>
    <submittedName>
        <fullName evidence="1">Uncharacterized protein</fullName>
    </submittedName>
</protein>
<name>A0A0F9I152_9ZZZZ</name>
<evidence type="ECO:0000313" key="1">
    <source>
        <dbReference type="EMBL" id="KKM21361.1"/>
    </source>
</evidence>
<organism evidence="1">
    <name type="scientific">marine sediment metagenome</name>
    <dbReference type="NCBI Taxonomy" id="412755"/>
    <lineage>
        <taxon>unclassified sequences</taxon>
        <taxon>metagenomes</taxon>
        <taxon>ecological metagenomes</taxon>
    </lineage>
</organism>